<sequence>MTGIHLRHLIFTGPAIEPSGLEFQDGLNIVFGASNTGKSFASLALLFMIGAIKALPETDEVVGYDAVWLGIELSDGSKVTLYRPTRGGHFKLYEGLVNAESQIKGKTLRGQHESRRTDTVSHFLLEAIGLAGKQVVRDGNGKKDILSIRLLSPYAVVSEEDIIAKRSPVLSSGSPTERTFEQNLFKLILTGIDDASVVTVPKPTERKVAKAAKLELIDEWIEQLTNELGPEAPTESEIEEKLDRLDKSAAGLLDQLQGAQNELDDLVGKRRAALDKRLELNVRADELGITLDRFSKLQSVYASDLQRLQSIEEGGFVLVAMAGMACPVCGAPAEAQQHNRATAEIEMAHKAAAAEANKIEREQRELSQTMTSLAAEAQGLQRQVTRLKKDIEDFDGNIENARPKEVSARKSYEAYSEAQDEAQKILALYERLTKLNARREKIASQPTKREGDGLTVGPDSTTAFKFGDTVKNVLKAWKFPDAEKVQFDPVANDITIGGKARAANGKGVRAILHAAFNVSVIVYCIENDLPHPGFLVLDTPLLTYREPMKFPKYGELSEDEIALKSTSLAEHFYRHLASLSDQVQFVVIENSDPPEQVQSLARIETFTGLDGNGRFGLLERSV</sequence>
<keyword evidence="1" id="KW-0175">Coiled coil</keyword>
<evidence type="ECO:0000313" key="2">
    <source>
        <dbReference type="EMBL" id="SEQ95299.1"/>
    </source>
</evidence>
<dbReference type="RefSeq" id="WP_090271118.1">
    <property type="nucleotide sequence ID" value="NZ_FOEP01000017.1"/>
</dbReference>
<feature type="coiled-coil region" evidence="1">
    <location>
        <begin position="242"/>
        <end position="276"/>
    </location>
</feature>
<dbReference type="AlphaFoldDB" id="A0A1H9K852"/>
<proteinExistence type="predicted"/>
<dbReference type="OrthoDB" id="975794at2"/>
<evidence type="ECO:0008006" key="4">
    <source>
        <dbReference type="Google" id="ProtNLM"/>
    </source>
</evidence>
<evidence type="ECO:0000256" key="1">
    <source>
        <dbReference type="SAM" id="Coils"/>
    </source>
</evidence>
<evidence type="ECO:0000313" key="3">
    <source>
        <dbReference type="Proteomes" id="UP000198634"/>
    </source>
</evidence>
<gene>
    <name evidence="2" type="ORF">SAMN04488092_11773</name>
</gene>
<keyword evidence="3" id="KW-1185">Reference proteome</keyword>
<dbReference type="STRING" id="657014.SAMN04488092_11773"/>
<feature type="coiled-coil region" evidence="1">
    <location>
        <begin position="345"/>
        <end position="435"/>
    </location>
</feature>
<protein>
    <recommendedName>
        <fullName evidence="4">Rad50/SbcC-type AAA domain-containing protein</fullName>
    </recommendedName>
</protein>
<reference evidence="2 3" key="1">
    <citation type="submission" date="2016-10" db="EMBL/GenBank/DDBJ databases">
        <authorList>
            <person name="de Groot N.N."/>
        </authorList>
    </citation>
    <scope>NUCLEOTIDE SEQUENCE [LARGE SCALE GENOMIC DNA]</scope>
    <source>
        <strain evidence="2 3">DSM 22007</strain>
    </source>
</reference>
<organism evidence="2 3">
    <name type="scientific">Thalassovita taeanensis</name>
    <dbReference type="NCBI Taxonomy" id="657014"/>
    <lineage>
        <taxon>Bacteria</taxon>
        <taxon>Pseudomonadati</taxon>
        <taxon>Pseudomonadota</taxon>
        <taxon>Alphaproteobacteria</taxon>
        <taxon>Rhodobacterales</taxon>
        <taxon>Roseobacteraceae</taxon>
        <taxon>Thalassovita</taxon>
    </lineage>
</organism>
<name>A0A1H9K852_9RHOB</name>
<dbReference type="Proteomes" id="UP000198634">
    <property type="component" value="Unassembled WGS sequence"/>
</dbReference>
<dbReference type="EMBL" id="FOEP01000017">
    <property type="protein sequence ID" value="SEQ95299.1"/>
    <property type="molecule type" value="Genomic_DNA"/>
</dbReference>
<accession>A0A1H9K852</accession>